<dbReference type="Proteomes" id="UP001152888">
    <property type="component" value="Unassembled WGS sequence"/>
</dbReference>
<comment type="caution">
    <text evidence="1">The sequence shown here is derived from an EMBL/GenBank/DDBJ whole genome shotgun (WGS) entry which is preliminary data.</text>
</comment>
<sequence>MGMTYLLQGVNGIKLQHEVKFLMTLYYHGINLHN</sequence>
<accession>A0A9P0PGH1</accession>
<dbReference type="AlphaFoldDB" id="A0A9P0PGH1"/>
<proteinExistence type="predicted"/>
<name>A0A9P0PGH1_ACAOB</name>
<keyword evidence="2" id="KW-1185">Reference proteome</keyword>
<evidence type="ECO:0000313" key="2">
    <source>
        <dbReference type="Proteomes" id="UP001152888"/>
    </source>
</evidence>
<organism evidence="1 2">
    <name type="scientific">Acanthoscelides obtectus</name>
    <name type="common">Bean weevil</name>
    <name type="synonym">Bruchus obtectus</name>
    <dbReference type="NCBI Taxonomy" id="200917"/>
    <lineage>
        <taxon>Eukaryota</taxon>
        <taxon>Metazoa</taxon>
        <taxon>Ecdysozoa</taxon>
        <taxon>Arthropoda</taxon>
        <taxon>Hexapoda</taxon>
        <taxon>Insecta</taxon>
        <taxon>Pterygota</taxon>
        <taxon>Neoptera</taxon>
        <taxon>Endopterygota</taxon>
        <taxon>Coleoptera</taxon>
        <taxon>Polyphaga</taxon>
        <taxon>Cucujiformia</taxon>
        <taxon>Chrysomeloidea</taxon>
        <taxon>Chrysomelidae</taxon>
        <taxon>Bruchinae</taxon>
        <taxon>Bruchini</taxon>
        <taxon>Acanthoscelides</taxon>
    </lineage>
</organism>
<evidence type="ECO:0000313" key="1">
    <source>
        <dbReference type="EMBL" id="CAH1983059.1"/>
    </source>
</evidence>
<dbReference type="EMBL" id="CAKOFQ010006931">
    <property type="protein sequence ID" value="CAH1983059.1"/>
    <property type="molecule type" value="Genomic_DNA"/>
</dbReference>
<reference evidence="1" key="1">
    <citation type="submission" date="2022-03" db="EMBL/GenBank/DDBJ databases">
        <authorList>
            <person name="Sayadi A."/>
        </authorList>
    </citation>
    <scope>NUCLEOTIDE SEQUENCE</scope>
</reference>
<protein>
    <submittedName>
        <fullName evidence="1">Uncharacterized protein</fullName>
    </submittedName>
</protein>
<gene>
    <name evidence="1" type="ORF">ACAOBT_LOCUS15354</name>
</gene>